<feature type="domain" description="DC1" evidence="3">
    <location>
        <begin position="72"/>
        <end position="115"/>
    </location>
</feature>
<sequence>MGRLGYDARVNHFSHPHPLELTSPDHRSTSPPPTCAGCALPASAGAYYSCKACAYALHVPCAQMPPRIRHPAHPHHSLTLLAAAFFDCAACGQLGAAGFSYRCAPCGVDFHARCASMPLSVEHAAHDHPLTLVFSAPYEDGGGFSCDACGGVGGNHWLYRCAMCEFDAHVGCATADPAPPQSPTRLAPRRPPGRGALPAARGMGGNRGGWQGRPVGGMVQQPLGLAMGSLGGLGRSVMNQMVRGFVNGAANQVVQGIVGAGDDGSSTMDMEYGIEADSFGDSVEQ</sequence>
<evidence type="ECO:0000313" key="4">
    <source>
        <dbReference type="EMBL" id="KAG6518773.1"/>
    </source>
</evidence>
<feature type="region of interest" description="Disordered" evidence="2">
    <location>
        <begin position="175"/>
        <end position="197"/>
    </location>
</feature>
<evidence type="ECO:0000256" key="2">
    <source>
        <dbReference type="SAM" id="MobiDB-lite"/>
    </source>
</evidence>
<organism evidence="4 5">
    <name type="scientific">Zingiber officinale</name>
    <name type="common">Ginger</name>
    <name type="synonym">Amomum zingiber</name>
    <dbReference type="NCBI Taxonomy" id="94328"/>
    <lineage>
        <taxon>Eukaryota</taxon>
        <taxon>Viridiplantae</taxon>
        <taxon>Streptophyta</taxon>
        <taxon>Embryophyta</taxon>
        <taxon>Tracheophyta</taxon>
        <taxon>Spermatophyta</taxon>
        <taxon>Magnoliopsida</taxon>
        <taxon>Liliopsida</taxon>
        <taxon>Zingiberales</taxon>
        <taxon>Zingiberaceae</taxon>
        <taxon>Zingiber</taxon>
    </lineage>
</organism>
<dbReference type="AlphaFoldDB" id="A0A8J5H2K8"/>
<dbReference type="OrthoDB" id="1906545at2759"/>
<evidence type="ECO:0000256" key="1">
    <source>
        <dbReference type="ARBA" id="ARBA00022737"/>
    </source>
</evidence>
<comment type="caution">
    <text evidence="4">The sequence shown here is derived from an EMBL/GenBank/DDBJ whole genome shotgun (WGS) entry which is preliminary data.</text>
</comment>
<keyword evidence="1" id="KW-0677">Repeat</keyword>
<name>A0A8J5H2K8_ZINOF</name>
<accession>A0A8J5H2K8</accession>
<evidence type="ECO:0000259" key="3">
    <source>
        <dbReference type="Pfam" id="PF03107"/>
    </source>
</evidence>
<dbReference type="InterPro" id="IPR004146">
    <property type="entry name" value="DC1"/>
</dbReference>
<evidence type="ECO:0000313" key="5">
    <source>
        <dbReference type="Proteomes" id="UP000734854"/>
    </source>
</evidence>
<keyword evidence="5" id="KW-1185">Reference proteome</keyword>
<protein>
    <recommendedName>
        <fullName evidence="3">DC1 domain-containing protein</fullName>
    </recommendedName>
</protein>
<proteinExistence type="predicted"/>
<dbReference type="PANTHER" id="PTHR46288">
    <property type="entry name" value="PHORBOL-ESTER/DAG-TYPE DOMAIN-CONTAINING PROTEIN"/>
    <property type="match status" value="1"/>
</dbReference>
<feature type="domain" description="DC1" evidence="3">
    <location>
        <begin position="126"/>
        <end position="173"/>
    </location>
</feature>
<dbReference type="Proteomes" id="UP000734854">
    <property type="component" value="Unassembled WGS sequence"/>
</dbReference>
<feature type="domain" description="DC1" evidence="3">
    <location>
        <begin position="13"/>
        <end position="62"/>
    </location>
</feature>
<reference evidence="4 5" key="1">
    <citation type="submission" date="2020-08" db="EMBL/GenBank/DDBJ databases">
        <title>Plant Genome Project.</title>
        <authorList>
            <person name="Zhang R.-G."/>
        </authorList>
    </citation>
    <scope>NUCLEOTIDE SEQUENCE [LARGE SCALE GENOMIC DNA]</scope>
    <source>
        <tissue evidence="4">Rhizome</tissue>
    </source>
</reference>
<gene>
    <name evidence="4" type="ORF">ZIOFF_022254</name>
</gene>
<dbReference type="Pfam" id="PF03107">
    <property type="entry name" value="C1_2"/>
    <property type="match status" value="3"/>
</dbReference>
<dbReference type="EMBL" id="JACMSC010000006">
    <property type="protein sequence ID" value="KAG6518773.1"/>
    <property type="molecule type" value="Genomic_DNA"/>
</dbReference>
<dbReference type="PANTHER" id="PTHR46288:SF80">
    <property type="entry name" value="CYSTEINE_HISTIDINE-RICH C1 DOMAIN FAMILY PROTEIN"/>
    <property type="match status" value="1"/>
</dbReference>